<evidence type="ECO:0000256" key="9">
    <source>
        <dbReference type="ARBA" id="ARBA00023136"/>
    </source>
</evidence>
<evidence type="ECO:0000256" key="6">
    <source>
        <dbReference type="ARBA" id="ARBA00022964"/>
    </source>
</evidence>
<evidence type="ECO:0000256" key="7">
    <source>
        <dbReference type="ARBA" id="ARBA00022989"/>
    </source>
</evidence>
<dbReference type="GO" id="GO:0005506">
    <property type="term" value="F:iron ion binding"/>
    <property type="evidence" value="ECO:0007669"/>
    <property type="project" value="InterPro"/>
</dbReference>
<accession>A0A1Q9EYV6</accession>
<dbReference type="PRINTS" id="PR02001">
    <property type="entry name" value="GCR1CAMPR"/>
</dbReference>
<dbReference type="EMBL" id="LSRX01000041">
    <property type="protein sequence ID" value="OLQ12565.1"/>
    <property type="molecule type" value="Genomic_DNA"/>
</dbReference>
<dbReference type="PROSITE" id="PS50082">
    <property type="entry name" value="WD_REPEATS_2"/>
    <property type="match status" value="4"/>
</dbReference>
<evidence type="ECO:0000259" key="15">
    <source>
        <dbReference type="PROSITE" id="PS50262"/>
    </source>
</evidence>
<evidence type="ECO:0000256" key="8">
    <source>
        <dbReference type="ARBA" id="ARBA00023002"/>
    </source>
</evidence>
<dbReference type="Gene3D" id="1.20.1070.10">
    <property type="entry name" value="Rhodopsin 7-helix transmembrane proteins"/>
    <property type="match status" value="1"/>
</dbReference>
<feature type="region of interest" description="Disordered" evidence="12">
    <location>
        <begin position="1011"/>
        <end position="1089"/>
    </location>
</feature>
<evidence type="ECO:0000256" key="13">
    <source>
        <dbReference type="SAM" id="Phobius"/>
    </source>
</evidence>
<dbReference type="InterPro" id="IPR028021">
    <property type="entry name" value="Katanin_C-terminal"/>
</dbReference>
<dbReference type="GO" id="GO:0007166">
    <property type="term" value="P:cell surface receptor signaling pathway"/>
    <property type="evidence" value="ECO:0007669"/>
    <property type="project" value="InterPro"/>
</dbReference>
<feature type="compositionally biased region" description="Polar residues" evidence="12">
    <location>
        <begin position="305"/>
        <end position="326"/>
    </location>
</feature>
<dbReference type="FunFam" id="2.130.10.10:FF:000462">
    <property type="entry name" value="Katanin p80 WD40 repeat-containing subunit B1"/>
    <property type="match status" value="1"/>
</dbReference>
<feature type="region of interest" description="Disordered" evidence="12">
    <location>
        <begin position="2132"/>
        <end position="2292"/>
    </location>
</feature>
<dbReference type="PROSITE" id="PS50294">
    <property type="entry name" value="WD_REPEATS_REGION"/>
    <property type="match status" value="1"/>
</dbReference>
<feature type="transmembrane region" description="Helical" evidence="13">
    <location>
        <begin position="1359"/>
        <end position="1378"/>
    </location>
</feature>
<dbReference type="Pfam" id="PF05462">
    <property type="entry name" value="Dicty_CAR"/>
    <property type="match status" value="1"/>
</dbReference>
<feature type="compositionally biased region" description="Low complexity" evidence="12">
    <location>
        <begin position="1030"/>
        <end position="1041"/>
    </location>
</feature>
<dbReference type="GO" id="GO:0008017">
    <property type="term" value="F:microtubule binding"/>
    <property type="evidence" value="ECO:0007669"/>
    <property type="project" value="InterPro"/>
</dbReference>
<keyword evidence="4" id="KW-0963">Cytoplasm</keyword>
<dbReference type="GO" id="GO:0051213">
    <property type="term" value="F:dioxygenase activity"/>
    <property type="evidence" value="ECO:0007669"/>
    <property type="project" value="UniProtKB-KW"/>
</dbReference>
<evidence type="ECO:0000256" key="5">
    <source>
        <dbReference type="ARBA" id="ARBA00022692"/>
    </source>
</evidence>
<evidence type="ECO:0000256" key="3">
    <source>
        <dbReference type="ARBA" id="ARBA00004245"/>
    </source>
</evidence>
<dbReference type="GO" id="GO:0016705">
    <property type="term" value="F:oxidoreductase activity, acting on paired donors, with incorporation or reduction of molecular oxygen"/>
    <property type="evidence" value="ECO:0007669"/>
    <property type="project" value="InterPro"/>
</dbReference>
<protein>
    <submittedName>
        <fullName evidence="16">Katanin p80 WD40 repeat-containing subunit B1-like</fullName>
    </submittedName>
</protein>
<dbReference type="Gene3D" id="2.60.120.620">
    <property type="entry name" value="q2cbj1_9rhob like domain"/>
    <property type="match status" value="1"/>
</dbReference>
<sequence length="2561" mass="281634">MSRRVWKLQDFVAHTGRVQCARLGEKSGQVLATGGDDKRVNIWKVGKPNAMMSLTGHTSSVECLVFDKQEEVLIVGCAGGSMQCWNLEYRKMAGSLAGHRTACTCVEFHPYGEFFASGSNDTNLKIWDLRRKSCIQTYPGHSAPVSAIRFSPHGRWVATGGLDNQVGMSSIGATPVQAVKFYPEEQAVLSASQDLLRLHPCSAVSNVSDAVEVDWKGLQDIRLCYPEEKLLAWEPGHLFLFSGLFFKVQAARRPATGGSGRVSPTQAPPRPELHPEPEEERVPAPLAVPAPSAPSPAEVLPPTPSASSAQYNGGVRNTDSVRSPQAASAPPATRLDMETVSAQHPQMLGVLKRRLDQSKRLAELWVQGNISAIHKVLTLPQDQDVLCDFCRSLMQKDLGSVLNLDACAAFLPLLKELFMTCKYEDFIATALEFTALLLDRFGGLINETREGCAKIPDLLCTSVLHIAAWQELFMTCKYEDFIATALEFTALLLDRFGGLINETREGCAKIPERQLDLAREGRYRKCNACYEDFKEIQKLLVSGHSGLTKRSAKLNSSLQAFLLRGERVHGPKVSTALDAFRFRRPWRVAAPLARHAVRCQQVGVWADAMAVPVRRARSRPSRRSLQLCLVGWLLYRGQRMAPLCFLPESLQTSIGSFLASFRFLTAINLVTMTTSLQPLGWLLQEDRVIDAKRLDVGRGVEYGQNRTMIRVSEDPDILVAPEFLSEEEVDELLAAISDRWYPSLVDAYGTGEATRSVFDRSSYQCHMDWAESPLVERIEARLAALAGMTVEHLEQLTLVRYSPGQFFNLHHDGPHRPKTVFVYLTDSPGEGETYFPLLGMKFTPRRGTAVMWRNCLDKGQADDRLYHQALPPETVTKVGMNCFFNGKRVRLNAPAASGSLSMACHPQTVALAPFPSACKVVSQAVEAAQRVCSQPLAMSSCQVQMPVRQSSGASVSKVQLPMRQSSSPVSVSKAGYQTPGSARVSTMAAKEQIQHLAAALEQEKCARAEAALAQTKKAEASPRSPRTPKSPQRVARAPASPRRAESRGKEPAEDHRGSRSDVVPSARPVGERPRVTRRGSSPAALRRVAKDEVDTKLSEYLASSPHCQLEFCRLNQGWYQFRHVDAAIETKCLEMSIVNGKLMVKFEPTNHDRGCLSAGKSPRVLQWSFANIMVALTFDDGEEYGPVFQTLNAISSVLSIAGSRYFARLVLYLAISDLWLCTSFLMGEFHRPHYTKCTIQALLGVFFGLSSILWTVAIADSVREFHRPHYTKCTIQALLGVFFGLSSILWTVAIADSVRRIVMARDLTVESRHEKRLHIVGWGLPLLSLLAVLGSGSAAPSGMVCWIENTTLGTILRFTTFYLPLWLAIAYSLWALALRATRNPHSNADDYEGNAFDYQKDIDRQRRSLRLMMYLPLILVFCWSPSSLRRLLDILFPQMGRSLLDYVCVFAGPLQGFLNALVYGATPAVRDAMTGRLDNSAAKLKNIKAKLRSLRPGRRRDFRHLSEASPGESSESRSGPGPTQFGRPHDAISLDDISVKPAELEKAAEPPAPAVAGITERLGPSTALCAISPELPTRRVKSSSWKMFDRPRAGMVLAAASGIGSADKSSAPSCERRRSNCKARGGAMVMAPLAPLQESQEDADHSPRSLKPWHCEESTTSPEEAVPYSRSLSDEGARDAAALRQHLLEAQGEIAGLRLALAAKARSPRSPGRSPQKAVKAVEPQRILAEVERKMKLLRGQLGQGAGQRKGVVSGALTPQPPPCREIARDLKHVARPWRSKKKDAAHGCKIEAPRSPGPSSPETRTRARSLSERSRRLSEISLRGLEKLEEKQAAAVRLKTMRPLSPRQCRGASPVDPVDAVGQPGTSSGPAVADASTSARPAQARRASLPSSHDRCGYDAVFRSGLATPRPAPVQAAGFPSAAATPVLVTVARPSQAVLVSWPVLGQTQVCHAPEFTNAFRFAHYLITLCFACVIGGVQWNIRMTSTLQLVERLKAQLAESRADLRSKDHALEEFATSATSEASATEASKEGALPDCRDCESVSSPRLSQQLILERQQRLAFEQVRVLLEAKSTPAQVDLMSDVWGLRGSAPRAPAPAPPAPSDTEDGSDIVAGAQDAAKAAQIQAKKIAQEEKEAKQAQQDAASAVHKAKKDEEDIRQRESAVATEKPEPWRCLEDHGQRADEKMKQAQKLEQTEEARDQAVKNAKAIADNEMAKVQSEEASLQKDARRDETLEEQRVQSEKAKANKETKAQKADSEFARRRDSADSEMGRAEHLMTLAKPEPKRMHHEELEVRQMEAQAKHDLEVAYNEKDTATKEASTVHEASTKIRALENEKTRQIAIAKQEAANAQQIAASAAAEKRHADAEIASVAGMVREGKAAEAKGQAMMKEASQQQAKLTETQKDAEKAKESAEASLAKAQQMEQAAEEKAQKEQQEIQEAKDAKDRASSDAEAMEEHLDIKENRYLKLGLFLATLLAWVAFIALIWSRYKHQELHDHHLNMIVRLNGDKMECQELLHETLERMRQPSIQSNQEPPHTLSQPLLGDCNMDPAPPTPNKGG</sequence>
<keyword evidence="5 13" id="KW-0812">Transmembrane</keyword>
<feature type="transmembrane region" description="Helical" evidence="13">
    <location>
        <begin position="1277"/>
        <end position="1298"/>
    </location>
</feature>
<feature type="compositionally biased region" description="Pro residues" evidence="12">
    <location>
        <begin position="2552"/>
        <end position="2561"/>
    </location>
</feature>
<dbReference type="InterPro" id="IPR022343">
    <property type="entry name" value="GCR1-cAMP_receptor"/>
</dbReference>
<dbReference type="SMART" id="SM00702">
    <property type="entry name" value="P4Hc"/>
    <property type="match status" value="1"/>
</dbReference>
<feature type="compositionally biased region" description="Basic and acidic residues" evidence="12">
    <location>
        <begin position="1804"/>
        <end position="1816"/>
    </location>
</feature>
<evidence type="ECO:0000256" key="12">
    <source>
        <dbReference type="SAM" id="MobiDB-lite"/>
    </source>
</evidence>
<feature type="repeat" description="WD" evidence="11">
    <location>
        <begin position="96"/>
        <end position="137"/>
    </location>
</feature>
<dbReference type="SUPFAM" id="SSF50978">
    <property type="entry name" value="WD40 repeat-like"/>
    <property type="match status" value="1"/>
</dbReference>
<feature type="transmembrane region" description="Helical" evidence="13">
    <location>
        <begin position="1319"/>
        <end position="1339"/>
    </location>
</feature>
<dbReference type="InterPro" id="IPR006620">
    <property type="entry name" value="Pro_4_hyd_alph"/>
</dbReference>
<reference evidence="16 17" key="1">
    <citation type="submission" date="2016-02" db="EMBL/GenBank/DDBJ databases">
        <title>Genome analysis of coral dinoflagellate symbionts highlights evolutionary adaptations to a symbiotic lifestyle.</title>
        <authorList>
            <person name="Aranda M."/>
            <person name="Li Y."/>
            <person name="Liew Y.J."/>
            <person name="Baumgarten S."/>
            <person name="Simakov O."/>
            <person name="Wilson M."/>
            <person name="Piel J."/>
            <person name="Ashoor H."/>
            <person name="Bougouffa S."/>
            <person name="Bajic V.B."/>
            <person name="Ryu T."/>
            <person name="Ravasi T."/>
            <person name="Bayer T."/>
            <person name="Micklem G."/>
            <person name="Kim H."/>
            <person name="Bhak J."/>
            <person name="Lajeunesse T.C."/>
            <person name="Voolstra C.R."/>
        </authorList>
    </citation>
    <scope>NUCLEOTIDE SEQUENCE [LARGE SCALE GENOMIC DNA]</scope>
    <source>
        <strain evidence="16 17">CCMP2467</strain>
    </source>
</reference>
<feature type="region of interest" description="Disordered" evidence="12">
    <location>
        <begin position="1500"/>
        <end position="1530"/>
    </location>
</feature>
<dbReference type="InterPro" id="IPR017981">
    <property type="entry name" value="GPCR_2-like_7TM"/>
</dbReference>
<evidence type="ECO:0000256" key="2">
    <source>
        <dbReference type="ARBA" id="ARBA00004141"/>
    </source>
</evidence>
<keyword evidence="11" id="KW-0853">WD repeat</keyword>
<dbReference type="PROSITE" id="PS50262">
    <property type="entry name" value="G_PROTEIN_RECEP_F1_2"/>
    <property type="match status" value="1"/>
</dbReference>
<keyword evidence="9 13" id="KW-0472">Membrane</keyword>
<dbReference type="Gene3D" id="2.130.10.10">
    <property type="entry name" value="YVTN repeat-like/Quinoprotein amine dehydrogenase"/>
    <property type="match status" value="1"/>
</dbReference>
<dbReference type="SUPFAM" id="SSF81321">
    <property type="entry name" value="Family A G protein-coupled receptor-like"/>
    <property type="match status" value="1"/>
</dbReference>
<feature type="compositionally biased region" description="Polar residues" evidence="12">
    <location>
        <begin position="2528"/>
        <end position="2542"/>
    </location>
</feature>
<comment type="caution">
    <text evidence="16">The sequence shown here is derived from an EMBL/GenBank/DDBJ whole genome shotgun (WGS) entry which is preliminary data.</text>
</comment>
<dbReference type="SMART" id="SM00320">
    <property type="entry name" value="WD40"/>
    <property type="match status" value="4"/>
</dbReference>
<proteinExistence type="predicted"/>
<dbReference type="InterPro" id="IPR015943">
    <property type="entry name" value="WD40/YVTN_repeat-like_dom_sf"/>
</dbReference>
<dbReference type="GO" id="GO:0031418">
    <property type="term" value="F:L-ascorbic acid binding"/>
    <property type="evidence" value="ECO:0007669"/>
    <property type="project" value="InterPro"/>
</dbReference>
<feature type="compositionally biased region" description="Basic and acidic residues" evidence="12">
    <location>
        <begin position="2224"/>
        <end position="2276"/>
    </location>
</feature>
<feature type="transmembrane region" description="Helical" evidence="13">
    <location>
        <begin position="1237"/>
        <end position="1257"/>
    </location>
</feature>
<dbReference type="CDD" id="cd00200">
    <property type="entry name" value="WD40"/>
    <property type="match status" value="1"/>
</dbReference>
<feature type="compositionally biased region" description="Basic and acidic residues" evidence="12">
    <location>
        <begin position="2152"/>
        <end position="2188"/>
    </location>
</feature>
<feature type="compositionally biased region" description="Basic and acidic residues" evidence="12">
    <location>
        <begin position="1642"/>
        <end position="1657"/>
    </location>
</feature>
<feature type="region of interest" description="Disordered" evidence="12">
    <location>
        <begin position="2526"/>
        <end position="2561"/>
    </location>
</feature>
<comment type="subcellular location">
    <subcellularLocation>
        <location evidence="3">Cytoplasm</location>
        <location evidence="3">Cytoskeleton</location>
    </subcellularLocation>
    <subcellularLocation>
        <location evidence="2">Membrane</location>
        <topology evidence="2">Multi-pass membrane protein</topology>
    </subcellularLocation>
</comment>
<evidence type="ECO:0000313" key="17">
    <source>
        <dbReference type="Proteomes" id="UP000186817"/>
    </source>
</evidence>
<keyword evidence="6" id="KW-0223">Dioxygenase</keyword>
<feature type="transmembrane region" description="Helical" evidence="13">
    <location>
        <begin position="1205"/>
        <end position="1225"/>
    </location>
</feature>
<name>A0A1Q9EYV6_SYMMI</name>
<organism evidence="16 17">
    <name type="scientific">Symbiodinium microadriaticum</name>
    <name type="common">Dinoflagellate</name>
    <name type="synonym">Zooxanthella microadriatica</name>
    <dbReference type="NCBI Taxonomy" id="2951"/>
    <lineage>
        <taxon>Eukaryota</taxon>
        <taxon>Sar</taxon>
        <taxon>Alveolata</taxon>
        <taxon>Dinophyceae</taxon>
        <taxon>Suessiales</taxon>
        <taxon>Symbiodiniaceae</taxon>
        <taxon>Symbiodinium</taxon>
    </lineage>
</organism>
<evidence type="ECO:0000259" key="14">
    <source>
        <dbReference type="PROSITE" id="PS50261"/>
    </source>
</evidence>
<keyword evidence="10" id="KW-0206">Cytoskeleton</keyword>
<dbReference type="OrthoDB" id="538223at2759"/>
<feature type="region of interest" description="Disordered" evidence="12">
    <location>
        <begin position="2383"/>
        <end position="2452"/>
    </location>
</feature>
<feature type="region of interest" description="Disordered" evidence="12">
    <location>
        <begin position="1842"/>
        <end position="1894"/>
    </location>
</feature>
<feature type="repeat" description="WD" evidence="11">
    <location>
        <begin position="138"/>
        <end position="166"/>
    </location>
</feature>
<dbReference type="GO" id="GO:0016020">
    <property type="term" value="C:membrane"/>
    <property type="evidence" value="ECO:0007669"/>
    <property type="project" value="UniProtKB-SubCell"/>
</dbReference>
<feature type="compositionally biased region" description="Basic and acidic residues" evidence="12">
    <location>
        <begin position="2283"/>
        <end position="2292"/>
    </location>
</feature>
<keyword evidence="7 13" id="KW-1133">Transmembrane helix</keyword>
<feature type="compositionally biased region" description="Low complexity" evidence="12">
    <location>
        <begin position="2415"/>
        <end position="2426"/>
    </location>
</feature>
<feature type="compositionally biased region" description="Polar residues" evidence="12">
    <location>
        <begin position="954"/>
        <end position="970"/>
    </location>
</feature>
<keyword evidence="17" id="KW-1185">Reference proteome</keyword>
<evidence type="ECO:0000256" key="10">
    <source>
        <dbReference type="ARBA" id="ARBA00023212"/>
    </source>
</evidence>
<evidence type="ECO:0000256" key="1">
    <source>
        <dbReference type="ARBA" id="ARBA00001961"/>
    </source>
</evidence>
<feature type="compositionally biased region" description="Basic and acidic residues" evidence="12">
    <location>
        <begin position="2402"/>
        <end position="2414"/>
    </location>
</feature>
<dbReference type="GO" id="GO:0004888">
    <property type="term" value="F:transmembrane signaling receptor activity"/>
    <property type="evidence" value="ECO:0007669"/>
    <property type="project" value="InterPro"/>
</dbReference>
<dbReference type="Pfam" id="PF00400">
    <property type="entry name" value="WD40"/>
    <property type="match status" value="4"/>
</dbReference>
<feature type="compositionally biased region" description="Basic and acidic residues" evidence="12">
    <location>
        <begin position="1042"/>
        <end position="1059"/>
    </location>
</feature>
<feature type="compositionally biased region" description="Basic and acidic residues" evidence="12">
    <location>
        <begin position="2194"/>
        <end position="2203"/>
    </location>
</feature>
<dbReference type="PROSITE" id="PS50261">
    <property type="entry name" value="G_PROTEIN_RECEP_F2_4"/>
    <property type="match status" value="1"/>
</dbReference>
<feature type="region of interest" description="Disordered" evidence="12">
    <location>
        <begin position="954"/>
        <end position="978"/>
    </location>
</feature>
<evidence type="ECO:0000256" key="11">
    <source>
        <dbReference type="PROSITE-ProRule" id="PRU00221"/>
    </source>
</evidence>
<dbReference type="PANTHER" id="PTHR19845">
    <property type="entry name" value="KATANIN P80 SUBUNIT"/>
    <property type="match status" value="1"/>
</dbReference>
<feature type="region of interest" description="Disordered" evidence="12">
    <location>
        <begin position="2017"/>
        <end position="2038"/>
    </location>
</feature>
<dbReference type="InterPro" id="IPR001680">
    <property type="entry name" value="WD40_rpt"/>
</dbReference>
<feature type="compositionally biased region" description="Polar residues" evidence="12">
    <location>
        <begin position="1865"/>
        <end position="1881"/>
    </location>
</feature>
<comment type="cofactor">
    <cofactor evidence="1">
        <name>L-ascorbate</name>
        <dbReference type="ChEBI" id="CHEBI:38290"/>
    </cofactor>
</comment>
<dbReference type="Pfam" id="PF13925">
    <property type="entry name" value="Katanin_con80"/>
    <property type="match status" value="2"/>
</dbReference>
<dbReference type="InterPro" id="IPR017452">
    <property type="entry name" value="GPCR_Rhodpsn_7TM"/>
</dbReference>
<feature type="region of interest" description="Disordered" evidence="12">
    <location>
        <begin position="1638"/>
        <end position="1673"/>
    </location>
</feature>
<feature type="repeat" description="WD" evidence="11">
    <location>
        <begin position="54"/>
        <end position="95"/>
    </location>
</feature>
<dbReference type="GO" id="GO:0008352">
    <property type="term" value="C:katanin complex"/>
    <property type="evidence" value="ECO:0007669"/>
    <property type="project" value="TreeGrafter"/>
</dbReference>
<feature type="domain" description="G-protein coupled receptors family 2 profile 2" evidence="14">
    <location>
        <begin position="1203"/>
        <end position="1467"/>
    </location>
</feature>
<feature type="transmembrane region" description="Helical" evidence="13">
    <location>
        <begin position="2467"/>
        <end position="2488"/>
    </location>
</feature>
<evidence type="ECO:0000256" key="4">
    <source>
        <dbReference type="ARBA" id="ARBA00022490"/>
    </source>
</evidence>
<dbReference type="Proteomes" id="UP000186817">
    <property type="component" value="Unassembled WGS sequence"/>
</dbReference>
<feature type="compositionally biased region" description="Basic and acidic residues" evidence="12">
    <location>
        <begin position="271"/>
        <end position="282"/>
    </location>
</feature>
<feature type="compositionally biased region" description="Low complexity" evidence="12">
    <location>
        <begin position="2017"/>
        <end position="2028"/>
    </location>
</feature>
<feature type="compositionally biased region" description="Pro residues" evidence="12">
    <location>
        <begin position="286"/>
        <end position="304"/>
    </location>
</feature>
<dbReference type="GO" id="GO:0007019">
    <property type="term" value="P:microtubule depolymerization"/>
    <property type="evidence" value="ECO:0007669"/>
    <property type="project" value="TreeGrafter"/>
</dbReference>
<feature type="transmembrane region" description="Helical" evidence="13">
    <location>
        <begin position="1411"/>
        <end position="1431"/>
    </location>
</feature>
<feature type="compositionally biased region" description="Basic and acidic residues" evidence="12">
    <location>
        <begin position="2428"/>
        <end position="2452"/>
    </location>
</feature>
<feature type="region of interest" description="Disordered" evidence="12">
    <location>
        <begin position="254"/>
        <end position="333"/>
    </location>
</feature>
<dbReference type="PANTHER" id="PTHR19845:SF0">
    <property type="entry name" value="KATANIN P80 WD40 REPEAT-CONTAINING SUBUNIT B1"/>
    <property type="match status" value="1"/>
</dbReference>
<feature type="repeat" description="WD" evidence="11">
    <location>
        <begin position="11"/>
        <end position="53"/>
    </location>
</feature>
<evidence type="ECO:0000313" key="16">
    <source>
        <dbReference type="EMBL" id="OLQ12565.1"/>
    </source>
</evidence>
<feature type="compositionally biased region" description="Low complexity" evidence="12">
    <location>
        <begin position="1507"/>
        <end position="1522"/>
    </location>
</feature>
<feature type="domain" description="G-protein coupled receptors family 1 profile" evidence="15">
    <location>
        <begin position="1170"/>
        <end position="1463"/>
    </location>
</feature>
<dbReference type="InterPro" id="IPR036322">
    <property type="entry name" value="WD40_repeat_dom_sf"/>
</dbReference>
<feature type="region of interest" description="Disordered" evidence="12">
    <location>
        <begin position="2091"/>
        <end position="2111"/>
    </location>
</feature>
<keyword evidence="8" id="KW-0560">Oxidoreductase</keyword>
<feature type="region of interest" description="Disordered" evidence="12">
    <location>
        <begin position="1777"/>
        <end position="1816"/>
    </location>
</feature>
<gene>
    <name evidence="16" type="ORF">AK812_SmicGene3517</name>
</gene>
<feature type="compositionally biased region" description="Basic and acidic residues" evidence="12">
    <location>
        <begin position="1783"/>
        <end position="1793"/>
    </location>
</feature>